<evidence type="ECO:0000313" key="2">
    <source>
        <dbReference type="Proteomes" id="UP000789366"/>
    </source>
</evidence>
<organism evidence="1 2">
    <name type="scientific">Cetraspora pellucida</name>
    <dbReference type="NCBI Taxonomy" id="1433469"/>
    <lineage>
        <taxon>Eukaryota</taxon>
        <taxon>Fungi</taxon>
        <taxon>Fungi incertae sedis</taxon>
        <taxon>Mucoromycota</taxon>
        <taxon>Glomeromycotina</taxon>
        <taxon>Glomeromycetes</taxon>
        <taxon>Diversisporales</taxon>
        <taxon>Gigasporaceae</taxon>
        <taxon>Cetraspora</taxon>
    </lineage>
</organism>
<gene>
    <name evidence="1" type="ORF">SPELUC_LOCUS2172</name>
</gene>
<proteinExistence type="predicted"/>
<name>A0ACA9KNN5_9GLOM</name>
<comment type="caution">
    <text evidence="1">The sequence shown here is derived from an EMBL/GenBank/DDBJ whole genome shotgun (WGS) entry which is preliminary data.</text>
</comment>
<reference evidence="1" key="1">
    <citation type="submission" date="2021-06" db="EMBL/GenBank/DDBJ databases">
        <authorList>
            <person name="Kallberg Y."/>
            <person name="Tangrot J."/>
            <person name="Rosling A."/>
        </authorList>
    </citation>
    <scope>NUCLEOTIDE SEQUENCE</scope>
    <source>
        <strain evidence="1">28 12/20/2015</strain>
    </source>
</reference>
<dbReference type="EMBL" id="CAJVPW010001362">
    <property type="protein sequence ID" value="CAG8482096.1"/>
    <property type="molecule type" value="Genomic_DNA"/>
</dbReference>
<accession>A0ACA9KNN5</accession>
<sequence>MILDGFCLEILVKGRPLPEIAQPITTLDVPTTTGPSFIFEERNREWKIRQIVIFFFSNFFNPYLSFPHAGVQFSIRFSSTKATPHDPIMAFIVVDGQLDYRYIELYNSGAYLRDHFVSAYRDFRYYFKFDKTMWSDECHKVYSDSSQTISYGGIGAISVYFYRATPVFELVGEIPNFQLHQKILPERKTMASIGLSTTFQPMWVPDNMMPNVNFLRPRSNSPIAVLHLHYRPASSVILTSGIVQPEVKVKQEVIEERNLFSEGSSSEIEPSPVEQASSLKKSDNKSPTLKVGLHNDMQEHFIEGYIKLEENAQKFLVNGKIEVSNYGGLASISSLINDCASDTISSLDSNQAETQETETTFNDEKVGKIKFEVSNSSTPKVNRKRERPKSNKSRHLRGNGNLRQQKHKRSRFHHRRWEKPAEKRIEINNRD</sequence>
<keyword evidence="2" id="KW-1185">Reference proteome</keyword>
<dbReference type="Proteomes" id="UP000789366">
    <property type="component" value="Unassembled WGS sequence"/>
</dbReference>
<evidence type="ECO:0000313" key="1">
    <source>
        <dbReference type="EMBL" id="CAG8482096.1"/>
    </source>
</evidence>
<protein>
    <submittedName>
        <fullName evidence="1">15203_t:CDS:1</fullName>
    </submittedName>
</protein>